<proteinExistence type="predicted"/>
<name>A0A6B0YQI1_9CHLR</name>
<feature type="compositionally biased region" description="Acidic residues" evidence="1">
    <location>
        <begin position="30"/>
        <end position="47"/>
    </location>
</feature>
<organism evidence="4">
    <name type="scientific">Caldilineaceae bacterium SB0664_bin_27</name>
    <dbReference type="NCBI Taxonomy" id="2605260"/>
    <lineage>
        <taxon>Bacteria</taxon>
        <taxon>Bacillati</taxon>
        <taxon>Chloroflexota</taxon>
        <taxon>Caldilineae</taxon>
        <taxon>Caldilineales</taxon>
        <taxon>Caldilineaceae</taxon>
    </lineage>
</organism>
<dbReference type="CDD" id="cd08500">
    <property type="entry name" value="PBP2_NikA_DppA_OppA_like_4"/>
    <property type="match status" value="1"/>
</dbReference>
<dbReference type="AlphaFoldDB" id="A0A6B0YQI1"/>
<feature type="domain" description="Solute-binding protein family 5" evidence="3">
    <location>
        <begin position="160"/>
        <end position="559"/>
    </location>
</feature>
<dbReference type="InterPro" id="IPR000914">
    <property type="entry name" value="SBP_5_dom"/>
</dbReference>
<dbReference type="GO" id="GO:1904680">
    <property type="term" value="F:peptide transmembrane transporter activity"/>
    <property type="evidence" value="ECO:0007669"/>
    <property type="project" value="TreeGrafter"/>
</dbReference>
<feature type="chain" id="PRO_5025431183" evidence="2">
    <location>
        <begin position="20"/>
        <end position="687"/>
    </location>
</feature>
<keyword evidence="2" id="KW-0732">Signal</keyword>
<sequence length="687" mass="77390">MKRTRLIASLFLILGLVLAGCGGGAPQEAEMAEEPAMEEEASSEDEEMADDDMMMGDFTGQVVQYNTIADYEAATGNEISTFQQSPMLDAAVADGTLPPVEERLPDEPLVMQPADQIGEYGGTMRNTHEGNFDFLEDLLREFPHVYGSNMQGVLPNVFMNAETSADGLSTTFTIRPGIKWSDGHPFGADDFVFWYEAIAANEELNPNGVNNMKVGGEMGTVTKVDENTIVMEFKAPYGVLLERLNRWRPMPYAPAHYLKQFHPDYTDAAKVDALAEERGFSNWVELFQAEHDWYGNPDEPTIFAWKAVTRGASVPVQELERNPYYWKIDTAGNQLPYVDRINRPNLGDREAILLDVIAGQTDYMNPYTLGYLTNYPVLKQNEESGGYRVLPQFGWSDVLGVVTFNMSIDDDVLRELFRNKEFRVALSIGYDRDRINEVVFNGLYKPSQVAPPDASVYNGADPGFKLHTEHDPDRANEILDSLGLTWNDDQSQRLLPDGRPFELSAQVHTGWVQQVPIAELIAQGWEDIGLKTTIVPLDGRLHTERRLAGDYELQVRPVNWAGQAPIIGAMRGEPMPISNSWLVNPPWAQYVMSGGAEGEEPPDDVKRLYEIFEEFIAEPNAQVRFDLESEMYKIHQDNLWVIGSIKQPGDLEAVWYAVFSDRMYNIPNPVAPEWYYAAPETWAYRSE</sequence>
<dbReference type="InterPro" id="IPR039424">
    <property type="entry name" value="SBP_5"/>
</dbReference>
<dbReference type="EMBL" id="VXRG01000034">
    <property type="protein sequence ID" value="MXY92441.1"/>
    <property type="molecule type" value="Genomic_DNA"/>
</dbReference>
<dbReference type="Gene3D" id="3.10.105.10">
    <property type="entry name" value="Dipeptide-binding Protein, Domain 3"/>
    <property type="match status" value="1"/>
</dbReference>
<gene>
    <name evidence="4" type="ORF">F4Y42_03230</name>
</gene>
<reference evidence="4" key="1">
    <citation type="submission" date="2019-09" db="EMBL/GenBank/DDBJ databases">
        <title>Characterisation of the sponge microbiome using genome-centric metagenomics.</title>
        <authorList>
            <person name="Engelberts J.P."/>
            <person name="Robbins S.J."/>
            <person name="De Goeij J.M."/>
            <person name="Aranda M."/>
            <person name="Bell S.C."/>
            <person name="Webster N.S."/>
        </authorList>
    </citation>
    <scope>NUCLEOTIDE SEQUENCE</scope>
    <source>
        <strain evidence="4">SB0664_bin_27</strain>
    </source>
</reference>
<evidence type="ECO:0000256" key="2">
    <source>
        <dbReference type="SAM" id="SignalP"/>
    </source>
</evidence>
<protein>
    <submittedName>
        <fullName evidence="4">ABC transporter substrate-binding protein</fullName>
    </submittedName>
</protein>
<feature type="signal peptide" evidence="2">
    <location>
        <begin position="1"/>
        <end position="19"/>
    </location>
</feature>
<evidence type="ECO:0000313" key="4">
    <source>
        <dbReference type="EMBL" id="MXY92441.1"/>
    </source>
</evidence>
<dbReference type="SUPFAM" id="SSF53850">
    <property type="entry name" value="Periplasmic binding protein-like II"/>
    <property type="match status" value="1"/>
</dbReference>
<evidence type="ECO:0000259" key="3">
    <source>
        <dbReference type="Pfam" id="PF00496"/>
    </source>
</evidence>
<feature type="region of interest" description="Disordered" evidence="1">
    <location>
        <begin position="24"/>
        <end position="47"/>
    </location>
</feature>
<dbReference type="PANTHER" id="PTHR30290:SF62">
    <property type="entry name" value="OLIGOPEPTIDE ABC TRANSPORTER, PERIPLASMIC OLIGOPEPTIDE-BINDING PROTEIN"/>
    <property type="match status" value="1"/>
</dbReference>
<dbReference type="GO" id="GO:0015833">
    <property type="term" value="P:peptide transport"/>
    <property type="evidence" value="ECO:0007669"/>
    <property type="project" value="TreeGrafter"/>
</dbReference>
<dbReference type="Gene3D" id="3.40.190.10">
    <property type="entry name" value="Periplasmic binding protein-like II"/>
    <property type="match status" value="1"/>
</dbReference>
<dbReference type="Pfam" id="PF00496">
    <property type="entry name" value="SBP_bac_5"/>
    <property type="match status" value="1"/>
</dbReference>
<evidence type="ECO:0000256" key="1">
    <source>
        <dbReference type="SAM" id="MobiDB-lite"/>
    </source>
</evidence>
<comment type="caution">
    <text evidence="4">The sequence shown here is derived from an EMBL/GenBank/DDBJ whole genome shotgun (WGS) entry which is preliminary data.</text>
</comment>
<accession>A0A6B0YQI1</accession>
<dbReference type="PANTHER" id="PTHR30290">
    <property type="entry name" value="PERIPLASMIC BINDING COMPONENT OF ABC TRANSPORTER"/>
    <property type="match status" value="1"/>
</dbReference>
<dbReference type="PROSITE" id="PS51257">
    <property type="entry name" value="PROKAR_LIPOPROTEIN"/>
    <property type="match status" value="1"/>
</dbReference>